<name>A0A1T4P2E3_9ENTE</name>
<dbReference type="PANTHER" id="PTHR42939">
    <property type="entry name" value="ABC TRANSPORTER ATP-BINDING PROTEIN ALBC-RELATED"/>
    <property type="match status" value="1"/>
</dbReference>
<keyword evidence="6" id="KW-1185">Reference proteome</keyword>
<dbReference type="STRING" id="263852.SAMN02745116_01620"/>
<dbReference type="SMART" id="SM00382">
    <property type="entry name" value="AAA"/>
    <property type="match status" value="1"/>
</dbReference>
<reference evidence="5 6" key="1">
    <citation type="submission" date="2017-02" db="EMBL/GenBank/DDBJ databases">
        <authorList>
            <person name="Peterson S.W."/>
        </authorList>
    </citation>
    <scope>NUCLEOTIDE SEQUENCE [LARGE SCALE GENOMIC DNA]</scope>
    <source>
        <strain evidence="5 6">ATCC BAA-1030</strain>
    </source>
</reference>
<gene>
    <name evidence="5" type="ORF">SAMN02745116_01620</name>
</gene>
<dbReference type="Gene3D" id="3.40.50.300">
    <property type="entry name" value="P-loop containing nucleotide triphosphate hydrolases"/>
    <property type="match status" value="1"/>
</dbReference>
<evidence type="ECO:0000313" key="6">
    <source>
        <dbReference type="Proteomes" id="UP000190328"/>
    </source>
</evidence>
<dbReference type="EMBL" id="FUXI01000018">
    <property type="protein sequence ID" value="SJZ85694.1"/>
    <property type="molecule type" value="Genomic_DNA"/>
</dbReference>
<keyword evidence="1" id="KW-0813">Transport</keyword>
<dbReference type="InterPro" id="IPR003439">
    <property type="entry name" value="ABC_transporter-like_ATP-bd"/>
</dbReference>
<dbReference type="RefSeq" id="WP_078807553.1">
    <property type="nucleotide sequence ID" value="NZ_FUXI01000018.1"/>
</dbReference>
<proteinExistence type="predicted"/>
<dbReference type="PANTHER" id="PTHR42939:SF1">
    <property type="entry name" value="ABC TRANSPORTER ATP-BINDING PROTEIN ALBC-RELATED"/>
    <property type="match status" value="1"/>
</dbReference>
<keyword evidence="3 5" id="KW-0067">ATP-binding</keyword>
<keyword evidence="2" id="KW-0547">Nucleotide-binding</keyword>
<dbReference type="AlphaFoldDB" id="A0A1T4P2E3"/>
<evidence type="ECO:0000256" key="2">
    <source>
        <dbReference type="ARBA" id="ARBA00022741"/>
    </source>
</evidence>
<dbReference type="InterPro" id="IPR051782">
    <property type="entry name" value="ABC_Transporter_VariousFunc"/>
</dbReference>
<dbReference type="PROSITE" id="PS50893">
    <property type="entry name" value="ABC_TRANSPORTER_2"/>
    <property type="match status" value="1"/>
</dbReference>
<dbReference type="InterPro" id="IPR003593">
    <property type="entry name" value="AAA+_ATPase"/>
</dbReference>
<dbReference type="GO" id="GO:0016887">
    <property type="term" value="F:ATP hydrolysis activity"/>
    <property type="evidence" value="ECO:0007669"/>
    <property type="project" value="InterPro"/>
</dbReference>
<dbReference type="CDD" id="cd03230">
    <property type="entry name" value="ABC_DR_subfamily_A"/>
    <property type="match status" value="1"/>
</dbReference>
<dbReference type="Pfam" id="PF00005">
    <property type="entry name" value="ABC_tran"/>
    <property type="match status" value="1"/>
</dbReference>
<evidence type="ECO:0000256" key="1">
    <source>
        <dbReference type="ARBA" id="ARBA00022448"/>
    </source>
</evidence>
<dbReference type="Proteomes" id="UP000190328">
    <property type="component" value="Unassembled WGS sequence"/>
</dbReference>
<dbReference type="OrthoDB" id="2365508at2"/>
<evidence type="ECO:0000256" key="3">
    <source>
        <dbReference type="ARBA" id="ARBA00022840"/>
    </source>
</evidence>
<evidence type="ECO:0000259" key="4">
    <source>
        <dbReference type="PROSITE" id="PS50893"/>
    </source>
</evidence>
<protein>
    <submittedName>
        <fullName evidence="5">ABC-2 type transport system ATP-binding protein</fullName>
    </submittedName>
</protein>
<organism evidence="5 6">
    <name type="scientific">Pilibacter termitis</name>
    <dbReference type="NCBI Taxonomy" id="263852"/>
    <lineage>
        <taxon>Bacteria</taxon>
        <taxon>Bacillati</taxon>
        <taxon>Bacillota</taxon>
        <taxon>Bacilli</taxon>
        <taxon>Lactobacillales</taxon>
        <taxon>Enterococcaceae</taxon>
        <taxon>Pilibacter</taxon>
    </lineage>
</organism>
<dbReference type="GO" id="GO:0005524">
    <property type="term" value="F:ATP binding"/>
    <property type="evidence" value="ECO:0007669"/>
    <property type="project" value="UniProtKB-KW"/>
</dbReference>
<feature type="domain" description="ABC transporter" evidence="4">
    <location>
        <begin position="2"/>
        <end position="225"/>
    </location>
</feature>
<dbReference type="InterPro" id="IPR027417">
    <property type="entry name" value="P-loop_NTPase"/>
</dbReference>
<evidence type="ECO:0000313" key="5">
    <source>
        <dbReference type="EMBL" id="SJZ85694.1"/>
    </source>
</evidence>
<accession>A0A1T4P2E3</accession>
<sequence>MLKINHLSFSYGKKKILDNIDLAVEPCEIVGLVAPNGTGKTTLLKIIANTLPYKSGNISYKEFSHEEISYKKQLFFLENVETLFNDLTVYDHLALVKKVWKSNVEVEEIMEKFSLQKIRNTPIKKLSLGLKQSVLLTLYVISDADVLLFDEPINGLDPTNILVLNKMLLYLQKKKKIMLYSSHNLENLNKVATKILFLHEKNLVEIDKQSNLQEEYQKHFVSWDSVKDWD</sequence>
<dbReference type="SUPFAM" id="SSF52540">
    <property type="entry name" value="P-loop containing nucleoside triphosphate hydrolases"/>
    <property type="match status" value="1"/>
</dbReference>